<evidence type="ECO:0000256" key="2">
    <source>
        <dbReference type="ARBA" id="ARBA00022692"/>
    </source>
</evidence>
<keyword evidence="8" id="KW-1185">Reference proteome</keyword>
<keyword evidence="3 5" id="KW-1133">Transmembrane helix</keyword>
<name>A0ABU2M6H0_9ACTN</name>
<dbReference type="Pfam" id="PF12698">
    <property type="entry name" value="ABC2_membrane_3"/>
    <property type="match status" value="1"/>
</dbReference>
<protein>
    <submittedName>
        <fullName evidence="7">ABC transporter permease</fullName>
    </submittedName>
</protein>
<proteinExistence type="predicted"/>
<evidence type="ECO:0000256" key="4">
    <source>
        <dbReference type="ARBA" id="ARBA00023136"/>
    </source>
</evidence>
<comment type="caution">
    <text evidence="7">The sequence shown here is derived from an EMBL/GenBank/DDBJ whole genome shotgun (WGS) entry which is preliminary data.</text>
</comment>
<comment type="subcellular location">
    <subcellularLocation>
        <location evidence="1">Membrane</location>
        <topology evidence="1">Multi-pass membrane protein</topology>
    </subcellularLocation>
</comment>
<evidence type="ECO:0000313" key="7">
    <source>
        <dbReference type="EMBL" id="MDT0328107.1"/>
    </source>
</evidence>
<reference evidence="8" key="1">
    <citation type="submission" date="2023-07" db="EMBL/GenBank/DDBJ databases">
        <title>30 novel species of actinomycetes from the DSMZ collection.</title>
        <authorList>
            <person name="Nouioui I."/>
        </authorList>
    </citation>
    <scope>NUCLEOTIDE SEQUENCE [LARGE SCALE GENOMIC DNA]</scope>
    <source>
        <strain evidence="8">DSM 44743</strain>
    </source>
</reference>
<evidence type="ECO:0000313" key="8">
    <source>
        <dbReference type="Proteomes" id="UP001183390"/>
    </source>
</evidence>
<evidence type="ECO:0000256" key="5">
    <source>
        <dbReference type="SAM" id="Phobius"/>
    </source>
</evidence>
<dbReference type="Proteomes" id="UP001183390">
    <property type="component" value="Unassembled WGS sequence"/>
</dbReference>
<dbReference type="EMBL" id="JAVREP010000003">
    <property type="protein sequence ID" value="MDT0328107.1"/>
    <property type="molecule type" value="Genomic_DNA"/>
</dbReference>
<sequence>MSTATTEPATRAAARPVMSPLRQTLRLTRTEFTLFMRYKTALMFLGLAVFMFLVPLNMPGDPVLGDITTADLALIAAMGSVGLIIGIGHPSNVFTARRESLVLKQMRVSGVPQSALFGSITLMVVLMSLGISVLGVAMLAVVSGALPKDPVMLLLSVLLSAVSMSFLGLLITPLARTAESAQMTAMVPMMFLLFTGGNLIPTGMFPDRVVNMLGYLPTAAAGRLAQASYTGYDVFSGYESATPAGIPELWVAALPTIGILLAWSALFLVLTVRYFRWDPRQP</sequence>
<evidence type="ECO:0000256" key="3">
    <source>
        <dbReference type="ARBA" id="ARBA00022989"/>
    </source>
</evidence>
<gene>
    <name evidence="7" type="ORF">RM479_06735</name>
</gene>
<dbReference type="RefSeq" id="WP_311510846.1">
    <property type="nucleotide sequence ID" value="NZ_JAVREP010000003.1"/>
</dbReference>
<keyword evidence="4 5" id="KW-0472">Membrane</keyword>
<feature type="transmembrane region" description="Helical" evidence="5">
    <location>
        <begin position="72"/>
        <end position="94"/>
    </location>
</feature>
<evidence type="ECO:0000256" key="1">
    <source>
        <dbReference type="ARBA" id="ARBA00004141"/>
    </source>
</evidence>
<feature type="transmembrane region" description="Helical" evidence="5">
    <location>
        <begin position="249"/>
        <end position="272"/>
    </location>
</feature>
<accession>A0ABU2M6H0</accession>
<organism evidence="7 8">
    <name type="scientific">Nocardiopsis lambiniae</name>
    <dbReference type="NCBI Taxonomy" id="3075539"/>
    <lineage>
        <taxon>Bacteria</taxon>
        <taxon>Bacillati</taxon>
        <taxon>Actinomycetota</taxon>
        <taxon>Actinomycetes</taxon>
        <taxon>Streptosporangiales</taxon>
        <taxon>Nocardiopsidaceae</taxon>
        <taxon>Nocardiopsis</taxon>
    </lineage>
</organism>
<feature type="transmembrane region" description="Helical" evidence="5">
    <location>
        <begin position="41"/>
        <end position="60"/>
    </location>
</feature>
<feature type="domain" description="ABC-2 type transporter transmembrane" evidence="6">
    <location>
        <begin position="76"/>
        <end position="272"/>
    </location>
</feature>
<keyword evidence="2 5" id="KW-0812">Transmembrane</keyword>
<feature type="transmembrane region" description="Helical" evidence="5">
    <location>
        <begin position="151"/>
        <end position="171"/>
    </location>
</feature>
<feature type="transmembrane region" description="Helical" evidence="5">
    <location>
        <begin position="183"/>
        <end position="205"/>
    </location>
</feature>
<evidence type="ECO:0000259" key="6">
    <source>
        <dbReference type="Pfam" id="PF12698"/>
    </source>
</evidence>
<feature type="transmembrane region" description="Helical" evidence="5">
    <location>
        <begin position="115"/>
        <end position="145"/>
    </location>
</feature>
<dbReference type="InterPro" id="IPR013525">
    <property type="entry name" value="ABC2_TM"/>
</dbReference>